<feature type="non-terminal residue" evidence="2">
    <location>
        <position position="1"/>
    </location>
</feature>
<keyword evidence="3" id="KW-1185">Reference proteome</keyword>
<accession>K0TIU1</accession>
<evidence type="ECO:0000256" key="1">
    <source>
        <dbReference type="SAM" id="MobiDB-lite"/>
    </source>
</evidence>
<reference evidence="2 3" key="1">
    <citation type="journal article" date="2012" name="Genome Biol.">
        <title>Genome and low-iron response of an oceanic diatom adapted to chronic iron limitation.</title>
        <authorList>
            <person name="Lommer M."/>
            <person name="Specht M."/>
            <person name="Roy A.S."/>
            <person name="Kraemer L."/>
            <person name="Andreson R."/>
            <person name="Gutowska M.A."/>
            <person name="Wolf J."/>
            <person name="Bergner S.V."/>
            <person name="Schilhabel M.B."/>
            <person name="Klostermeier U.C."/>
            <person name="Beiko R.G."/>
            <person name="Rosenstiel P."/>
            <person name="Hippler M."/>
            <person name="Laroche J."/>
        </authorList>
    </citation>
    <scope>NUCLEOTIDE SEQUENCE [LARGE SCALE GENOMIC DNA]</scope>
    <source>
        <strain evidence="2 3">CCMP1005</strain>
    </source>
</reference>
<dbReference type="EMBL" id="AGNL01004299">
    <property type="protein sequence ID" value="EJK73686.1"/>
    <property type="molecule type" value="Genomic_DNA"/>
</dbReference>
<feature type="compositionally biased region" description="Low complexity" evidence="1">
    <location>
        <begin position="211"/>
        <end position="232"/>
    </location>
</feature>
<comment type="caution">
    <text evidence="2">The sequence shown here is derived from an EMBL/GenBank/DDBJ whole genome shotgun (WGS) entry which is preliminary data.</text>
</comment>
<evidence type="ECO:0000313" key="2">
    <source>
        <dbReference type="EMBL" id="EJK73686.1"/>
    </source>
</evidence>
<evidence type="ECO:0000313" key="3">
    <source>
        <dbReference type="Proteomes" id="UP000266841"/>
    </source>
</evidence>
<dbReference type="AlphaFoldDB" id="K0TIU1"/>
<dbReference type="Proteomes" id="UP000266841">
    <property type="component" value="Unassembled WGS sequence"/>
</dbReference>
<proteinExistence type="predicted"/>
<feature type="compositionally biased region" description="Basic and acidic residues" evidence="1">
    <location>
        <begin position="74"/>
        <end position="90"/>
    </location>
</feature>
<gene>
    <name evidence="2" type="ORF">THAOC_04676</name>
</gene>
<name>K0TIU1_THAOC</name>
<feature type="region of interest" description="Disordered" evidence="1">
    <location>
        <begin position="27"/>
        <end position="182"/>
    </location>
</feature>
<sequence>LCFTKAFEIHIWNSGGGASPSVAVARARTARRRPRSSTASIPQCDGGPLEMAPIRDYGDTPSSRLATCGVLQEARQRPPRRERAGEDGFWSRRRRPPAAQPSRPAAVLSGPSSTAGWAPPGSIGRDARASGADRRARARGGAGPPSPFQETTARVSGAYFTTGGFPVAGPPVRARGSKRGEGLTATPAWSVVLVARPSGGGSPRSGPPWPASTSSATSPRSWGPASSAGSGPRAERSAPGDEAAFDGLSAAEEAARLVCESTSDEEKALLRRDDDEGWIELYHHLLMLRARLTFDQIIGGFNGIYQDDDKSAVRKIFGFESGSSSAICGNHAMRAGKHWATVILTGEHFDSVYNSVGVIRPLPGWDRRRLNEFDPSNSSVRDDLRRERTSRWEGNVHLCHFYLDGECYFSNWEGDQQKSIWEGVDDYDEEIGTLGMLLDLGSGTLSLYQNGLRVGILKDGLAGAYCLIASFI</sequence>
<feature type="compositionally biased region" description="Basic and acidic residues" evidence="1">
    <location>
        <begin position="125"/>
        <end position="135"/>
    </location>
</feature>
<feature type="region of interest" description="Disordered" evidence="1">
    <location>
        <begin position="195"/>
        <end position="241"/>
    </location>
</feature>
<organism evidence="2 3">
    <name type="scientific">Thalassiosira oceanica</name>
    <name type="common">Marine diatom</name>
    <dbReference type="NCBI Taxonomy" id="159749"/>
    <lineage>
        <taxon>Eukaryota</taxon>
        <taxon>Sar</taxon>
        <taxon>Stramenopiles</taxon>
        <taxon>Ochrophyta</taxon>
        <taxon>Bacillariophyta</taxon>
        <taxon>Coscinodiscophyceae</taxon>
        <taxon>Thalassiosirophycidae</taxon>
        <taxon>Thalassiosirales</taxon>
        <taxon>Thalassiosiraceae</taxon>
        <taxon>Thalassiosira</taxon>
    </lineage>
</organism>
<dbReference type="OrthoDB" id="5951542at2759"/>
<protein>
    <submittedName>
        <fullName evidence="2">Uncharacterized protein</fullName>
    </submittedName>
</protein>